<name>A0AA36HMX6_9DINO</name>
<accession>A0AA36HMX6</accession>
<evidence type="ECO:0000313" key="2">
    <source>
        <dbReference type="Proteomes" id="UP001178507"/>
    </source>
</evidence>
<evidence type="ECO:0000313" key="1">
    <source>
        <dbReference type="EMBL" id="CAJ1371766.1"/>
    </source>
</evidence>
<sequence length="103" mass="11838">MLGTVLPWRQSLRAVRQILRDRRTWVARPPGAAKTPWVPSDNDVEEAPLQAIRRAGRAGGLPQKAFSAPRLDKAGWRWTDVRGDKIFYRRVRDIRVPEQKLPS</sequence>
<proteinExistence type="predicted"/>
<gene>
    <name evidence="1" type="ORF">EVOR1521_LOCUS2006</name>
</gene>
<comment type="caution">
    <text evidence="1">The sequence shown here is derived from an EMBL/GenBank/DDBJ whole genome shotgun (WGS) entry which is preliminary data.</text>
</comment>
<reference evidence="1" key="1">
    <citation type="submission" date="2023-08" db="EMBL/GenBank/DDBJ databases">
        <authorList>
            <person name="Chen Y."/>
            <person name="Shah S."/>
            <person name="Dougan E. K."/>
            <person name="Thang M."/>
            <person name="Chan C."/>
        </authorList>
    </citation>
    <scope>NUCLEOTIDE SEQUENCE</scope>
</reference>
<dbReference type="AlphaFoldDB" id="A0AA36HMX6"/>
<protein>
    <submittedName>
        <fullName evidence="1">Uncharacterized protein</fullName>
    </submittedName>
</protein>
<dbReference type="Proteomes" id="UP001178507">
    <property type="component" value="Unassembled WGS sequence"/>
</dbReference>
<keyword evidence="2" id="KW-1185">Reference proteome</keyword>
<organism evidence="1 2">
    <name type="scientific">Effrenium voratum</name>
    <dbReference type="NCBI Taxonomy" id="2562239"/>
    <lineage>
        <taxon>Eukaryota</taxon>
        <taxon>Sar</taxon>
        <taxon>Alveolata</taxon>
        <taxon>Dinophyceae</taxon>
        <taxon>Suessiales</taxon>
        <taxon>Symbiodiniaceae</taxon>
        <taxon>Effrenium</taxon>
    </lineage>
</organism>
<dbReference type="EMBL" id="CAUJNA010000096">
    <property type="protein sequence ID" value="CAJ1371766.1"/>
    <property type="molecule type" value="Genomic_DNA"/>
</dbReference>